<gene>
    <name evidence="1" type="ORF">J4710_07630</name>
</gene>
<protein>
    <submittedName>
        <fullName evidence="1">Uncharacterized protein</fullName>
    </submittedName>
</protein>
<dbReference type="AlphaFoldDB" id="A0A939SMB7"/>
<comment type="caution">
    <text evidence="1">The sequence shown here is derived from an EMBL/GenBank/DDBJ whole genome shotgun (WGS) entry which is preliminary data.</text>
</comment>
<name>A0A939SMB7_STAXY</name>
<organism evidence="1">
    <name type="scientific">Staphylococcus xylosus</name>
    <dbReference type="NCBI Taxonomy" id="1288"/>
    <lineage>
        <taxon>Bacteria</taxon>
        <taxon>Bacillati</taxon>
        <taxon>Bacillota</taxon>
        <taxon>Bacilli</taxon>
        <taxon>Bacillales</taxon>
        <taxon>Staphylococcaceae</taxon>
        <taxon>Staphylococcus</taxon>
    </lineage>
</organism>
<sequence length="45" mass="5189">MIFKEINFTGFDISDLSKGLNFETLQPLKDAIEQIQNKMELSKNV</sequence>
<reference evidence="1" key="1">
    <citation type="submission" date="2021-03" db="EMBL/GenBank/DDBJ databases">
        <title>Molecular epidemiology and mechanisms of colistin and carbapenem resistance in Enterobacteriaceae from clinical isolates, the environment and porcine samples in Pretoria, South Africa.</title>
        <authorList>
            <person name="Bogoshi D."/>
            <person name="Mbelle N.M."/>
            <person name="Naidoo V."/>
            <person name="Osei Sekyere J."/>
        </authorList>
    </citation>
    <scope>NUCLEOTIDE SEQUENCE</scope>
    <source>
        <strain evidence="1">ESB009</strain>
    </source>
</reference>
<accession>A0A939SMB7</accession>
<dbReference type="EMBL" id="JAGETT010000045">
    <property type="protein sequence ID" value="MBO1919957.1"/>
    <property type="molecule type" value="Genomic_DNA"/>
</dbReference>
<evidence type="ECO:0000313" key="1">
    <source>
        <dbReference type="EMBL" id="MBO1919957.1"/>
    </source>
</evidence>
<proteinExistence type="predicted"/>